<name>A0ABV4AKF0_9GAMM</name>
<evidence type="ECO:0000256" key="1">
    <source>
        <dbReference type="SAM" id="SignalP"/>
    </source>
</evidence>
<evidence type="ECO:0000313" key="2">
    <source>
        <dbReference type="EMBL" id="MEY2180862.1"/>
    </source>
</evidence>
<dbReference type="EMBL" id="JBGBPY010000001">
    <property type="protein sequence ID" value="MEY2180862.1"/>
    <property type="molecule type" value="Genomic_DNA"/>
</dbReference>
<dbReference type="Proteomes" id="UP001562159">
    <property type="component" value="Unassembled WGS sequence"/>
</dbReference>
<feature type="signal peptide" evidence="1">
    <location>
        <begin position="1"/>
        <end position="28"/>
    </location>
</feature>
<organism evidence="2 3">
    <name type="scientific">Rhodanobacter humi</name>
    <dbReference type="NCBI Taxonomy" id="1888173"/>
    <lineage>
        <taxon>Bacteria</taxon>
        <taxon>Pseudomonadati</taxon>
        <taxon>Pseudomonadota</taxon>
        <taxon>Gammaproteobacteria</taxon>
        <taxon>Lysobacterales</taxon>
        <taxon>Rhodanobacteraceae</taxon>
        <taxon>Rhodanobacter</taxon>
    </lineage>
</organism>
<comment type="caution">
    <text evidence="2">The sequence shown here is derived from an EMBL/GenBank/DDBJ whole genome shotgun (WGS) entry which is preliminary data.</text>
</comment>
<protein>
    <submittedName>
        <fullName evidence="2">Uncharacterized protein</fullName>
    </submittedName>
</protein>
<proteinExistence type="predicted"/>
<gene>
    <name evidence="2" type="ORF">AB7878_00350</name>
</gene>
<reference evidence="2 3" key="1">
    <citation type="submission" date="2024-07" db="EMBL/GenBank/DDBJ databases">
        <title>Molecular mechanisms and environmental adaptations of flagellar loss and biofilm growth of Rhodanobacter under environmental stress.</title>
        <authorList>
            <person name="Chen M."/>
        </authorList>
    </citation>
    <scope>NUCLEOTIDE SEQUENCE [LARGE SCALE GENOMIC DNA]</scope>
    <source>
        <strain evidence="2 3">RS22</strain>
    </source>
</reference>
<keyword evidence="1" id="KW-0732">Signal</keyword>
<keyword evidence="3" id="KW-1185">Reference proteome</keyword>
<sequence>MNVRDRRSTLIAMLMLAFLLLPGVAAVAADKAAAGPAMGNIADRWVLWPKPGQEKQLEAAIKTHAAWRKKAGEPFAWSTYQPIAGTDLTYYVVRSEGHQWKDFDTEHAWAAKAKAGDAYEQQVAPHVARVEHFFEETDVAHSRMGDIKDDKYFMITTRQLKPGSRGEMMAAVDKIQKAITAAKWPYPYRLAWLIGGANSLRIVIPMKNYAEMADPDPSLHQVLAKALGPDGADATLKQFGNSFEGGDTTIFVIRPDLSTQP</sequence>
<accession>A0ABV4AKF0</accession>
<evidence type="ECO:0000313" key="3">
    <source>
        <dbReference type="Proteomes" id="UP001562159"/>
    </source>
</evidence>
<feature type="chain" id="PRO_5046908501" evidence="1">
    <location>
        <begin position="29"/>
        <end position="261"/>
    </location>
</feature>